<dbReference type="PANTHER" id="PTHR11474:SF126">
    <property type="entry name" value="TYROSINASE-LIKE PROTEIN TYR-1-RELATED"/>
    <property type="match status" value="1"/>
</dbReference>
<evidence type="ECO:0000313" key="6">
    <source>
        <dbReference type="WBParaSite" id="MBELARI_LOCUS14591"/>
    </source>
</evidence>
<evidence type="ECO:0000256" key="1">
    <source>
        <dbReference type="ARBA" id="ARBA00022723"/>
    </source>
</evidence>
<dbReference type="PRINTS" id="PR00092">
    <property type="entry name" value="TYROSINASE"/>
</dbReference>
<feature type="disulfide bond" evidence="3">
    <location>
        <begin position="510"/>
        <end position="544"/>
    </location>
</feature>
<reference evidence="6" key="1">
    <citation type="submission" date="2024-02" db="UniProtKB">
        <authorList>
            <consortium name="WormBaseParasite"/>
        </authorList>
    </citation>
    <scope>IDENTIFICATION</scope>
</reference>
<dbReference type="PROSITE" id="PS00498">
    <property type="entry name" value="TYROSINASE_2"/>
    <property type="match status" value="1"/>
</dbReference>
<dbReference type="GO" id="GO:0046872">
    <property type="term" value="F:metal ion binding"/>
    <property type="evidence" value="ECO:0007669"/>
    <property type="project" value="UniProtKB-KW"/>
</dbReference>
<dbReference type="Pfam" id="PF00264">
    <property type="entry name" value="Tyrosinase"/>
    <property type="match status" value="1"/>
</dbReference>
<protein>
    <submittedName>
        <fullName evidence="6">ShKT domain-containing protein</fullName>
    </submittedName>
</protein>
<evidence type="ECO:0000256" key="2">
    <source>
        <dbReference type="ARBA" id="ARBA00023008"/>
    </source>
</evidence>
<keyword evidence="1" id="KW-0479">Metal-binding</keyword>
<dbReference type="Pfam" id="PF01549">
    <property type="entry name" value="ShK"/>
    <property type="match status" value="4"/>
</dbReference>
<sequence>MSMSCVCRELTGVAENTCIYQNKPMRKLIRKEYRMMTDEERERFHQAIKTMKENGKYNEMASIHERYGQVGGVHAGPAFLPWHREYLKRMEFELRRIDPEIYIPYWDSTLEDRLPRPEFSTLFSPELMGTGTGPVVHGPFAGWKVINESRPLLRQVGQRKDASPFKDYVLEWLLQRQTIAFLAHTAPRPECPYPYDRSSFEALHSSVHFWVGGDMYSPMASASDPIFFLHHAFVDFIWEAYRLKRQDRSTREQEYPNDDSRCTSERHFVQAPMMLPQSANGERSMTNGNGLSNLYTDELYEYAPRPKCQSIQGGCGSRFLFCDVSHGSPRCAAKVRIGGSCEGFDNGEDVCYQSFCYEKMCLSLENLSITETSTTLATLTTTLKPSNESIKSKNTSCFNQYECCSEWAKNGGCEWNVTYMETACPVSCKHCKPKDSIADDCSDRHPSCADWVINGECAKNPFWMTENCRQSCMRCGKTRAEACSSRKLVETADNATETIARAQCKPMTDCYNKYPCCPYWALQGECTSNPDFMICNCRVSCAVCKPTNHPLGACMDYHNQCSIWAQRGDCSRNPWMEENCRSSCQTCFSRFDLQTLCGSSTAGIGLIADKRQPMQQQMTQNRDQNGFNSWIGGGWEGNGWS</sequence>
<dbReference type="InterPro" id="IPR050316">
    <property type="entry name" value="Tyrosinase/Hemocyanin"/>
</dbReference>
<dbReference type="SUPFAM" id="SSF48056">
    <property type="entry name" value="Di-copper centre-containing domain"/>
    <property type="match status" value="1"/>
</dbReference>
<dbReference type="InterPro" id="IPR008922">
    <property type="entry name" value="Di-copper_centre_dom_sf"/>
</dbReference>
<dbReference type="Proteomes" id="UP000887575">
    <property type="component" value="Unassembled WGS sequence"/>
</dbReference>
<evidence type="ECO:0000256" key="3">
    <source>
        <dbReference type="PROSITE-ProRule" id="PRU01005"/>
    </source>
</evidence>
<dbReference type="AlphaFoldDB" id="A0AAF3EKM6"/>
<feature type="domain" description="ShKT" evidence="4">
    <location>
        <begin position="510"/>
        <end position="544"/>
    </location>
</feature>
<keyword evidence="5" id="KW-1185">Reference proteome</keyword>
<comment type="caution">
    <text evidence="3">Lacks conserved residue(s) required for the propagation of feature annotation.</text>
</comment>
<evidence type="ECO:0000313" key="5">
    <source>
        <dbReference type="Proteomes" id="UP000887575"/>
    </source>
</evidence>
<dbReference type="InterPro" id="IPR003582">
    <property type="entry name" value="ShKT_dom"/>
</dbReference>
<dbReference type="PANTHER" id="PTHR11474">
    <property type="entry name" value="TYROSINASE FAMILY MEMBER"/>
    <property type="match status" value="1"/>
</dbReference>
<feature type="domain" description="ShKT" evidence="4">
    <location>
        <begin position="397"/>
        <end position="431"/>
    </location>
</feature>
<dbReference type="PROSITE" id="PS51670">
    <property type="entry name" value="SHKT"/>
    <property type="match status" value="4"/>
</dbReference>
<dbReference type="GO" id="GO:0016491">
    <property type="term" value="F:oxidoreductase activity"/>
    <property type="evidence" value="ECO:0007669"/>
    <property type="project" value="InterPro"/>
</dbReference>
<dbReference type="SMART" id="SM00254">
    <property type="entry name" value="ShKT"/>
    <property type="match status" value="4"/>
</dbReference>
<keyword evidence="3" id="KW-1015">Disulfide bond</keyword>
<proteinExistence type="predicted"/>
<name>A0AAF3EKM6_9BILA</name>
<feature type="disulfide bond" evidence="3">
    <location>
        <begin position="397"/>
        <end position="431"/>
    </location>
</feature>
<organism evidence="5 6">
    <name type="scientific">Mesorhabditis belari</name>
    <dbReference type="NCBI Taxonomy" id="2138241"/>
    <lineage>
        <taxon>Eukaryota</taxon>
        <taxon>Metazoa</taxon>
        <taxon>Ecdysozoa</taxon>
        <taxon>Nematoda</taxon>
        <taxon>Chromadorea</taxon>
        <taxon>Rhabditida</taxon>
        <taxon>Rhabditina</taxon>
        <taxon>Rhabditomorpha</taxon>
        <taxon>Rhabditoidea</taxon>
        <taxon>Rhabditidae</taxon>
        <taxon>Mesorhabditinae</taxon>
        <taxon>Mesorhabditis</taxon>
    </lineage>
</organism>
<feature type="domain" description="ShKT" evidence="4">
    <location>
        <begin position="441"/>
        <end position="475"/>
    </location>
</feature>
<accession>A0AAF3EKM6</accession>
<dbReference type="PROSITE" id="PS00497">
    <property type="entry name" value="TYROSINASE_1"/>
    <property type="match status" value="1"/>
</dbReference>
<feature type="domain" description="ShKT" evidence="4">
    <location>
        <begin position="554"/>
        <end position="587"/>
    </location>
</feature>
<dbReference type="Gene3D" id="1.10.1280.10">
    <property type="entry name" value="Di-copper center containing domain from catechol oxidase"/>
    <property type="match status" value="1"/>
</dbReference>
<keyword evidence="2" id="KW-0186">Copper</keyword>
<dbReference type="InterPro" id="IPR002227">
    <property type="entry name" value="Tyrosinase_Cu-bd"/>
</dbReference>
<feature type="disulfide bond" evidence="3">
    <location>
        <begin position="441"/>
        <end position="475"/>
    </location>
</feature>
<dbReference type="WBParaSite" id="MBELARI_LOCUS14591">
    <property type="protein sequence ID" value="MBELARI_LOCUS14591"/>
    <property type="gene ID" value="MBELARI_LOCUS14591"/>
</dbReference>
<evidence type="ECO:0000259" key="4">
    <source>
        <dbReference type="PROSITE" id="PS51670"/>
    </source>
</evidence>